<dbReference type="AlphaFoldDB" id="L0DV19"/>
<name>L0DV19_THIND</name>
<dbReference type="HOGENOM" id="CLU_2222025_0_0_6"/>
<protein>
    <submittedName>
        <fullName evidence="1">Uncharacterized protein</fullName>
    </submittedName>
</protein>
<dbReference type="PATRIC" id="fig|1255043.3.peg.513"/>
<proteinExistence type="predicted"/>
<dbReference type="SUPFAM" id="SSF81301">
    <property type="entry name" value="Nucleotidyltransferase"/>
    <property type="match status" value="1"/>
</dbReference>
<dbReference type="PANTHER" id="PTHR43852:SF3">
    <property type="entry name" value="NUCLEOTIDYLTRANSFERASE"/>
    <property type="match status" value="1"/>
</dbReference>
<keyword evidence="2" id="KW-1185">Reference proteome</keyword>
<dbReference type="InterPro" id="IPR052930">
    <property type="entry name" value="TA_antitoxin_MntA"/>
</dbReference>
<organism evidence="1 2">
    <name type="scientific">Thioalkalivibrio nitratireducens (strain DSM 14787 / UNIQEM 213 / ALEN2)</name>
    <dbReference type="NCBI Taxonomy" id="1255043"/>
    <lineage>
        <taxon>Bacteria</taxon>
        <taxon>Pseudomonadati</taxon>
        <taxon>Pseudomonadota</taxon>
        <taxon>Gammaproteobacteria</taxon>
        <taxon>Chromatiales</taxon>
        <taxon>Ectothiorhodospiraceae</taxon>
        <taxon>Thioalkalivibrio</taxon>
    </lineage>
</organism>
<sequence>MLFGSTARQRYGRDIDLAVKPVSVPDLFAQGRWLRELEAVFDPVPVGLLVLTADTAPLVRFEALRDGVCLYQDHDQRFWQEQDRAFFLYADADWLRGDERTVRGNG</sequence>
<dbReference type="Proteomes" id="UP000010809">
    <property type="component" value="Chromosome"/>
</dbReference>
<dbReference type="CDD" id="cd05403">
    <property type="entry name" value="NT_KNTase_like"/>
    <property type="match status" value="1"/>
</dbReference>
<dbReference type="EMBL" id="CP003989">
    <property type="protein sequence ID" value="AGA32211.1"/>
    <property type="molecule type" value="Genomic_DNA"/>
</dbReference>
<dbReference type="PANTHER" id="PTHR43852">
    <property type="entry name" value="NUCLEOTIDYLTRANSFERASE"/>
    <property type="match status" value="1"/>
</dbReference>
<evidence type="ECO:0000313" key="2">
    <source>
        <dbReference type="Proteomes" id="UP000010809"/>
    </source>
</evidence>
<dbReference type="Gene3D" id="3.30.460.10">
    <property type="entry name" value="Beta Polymerase, domain 2"/>
    <property type="match status" value="1"/>
</dbReference>
<gene>
    <name evidence="1" type="ordered locus">TVNIR_0509</name>
</gene>
<dbReference type="InterPro" id="IPR043519">
    <property type="entry name" value="NT_sf"/>
</dbReference>
<accession>L0DV19</accession>
<dbReference type="KEGG" id="tni:TVNIR_0509"/>
<evidence type="ECO:0000313" key="1">
    <source>
        <dbReference type="EMBL" id="AGA32211.1"/>
    </source>
</evidence>
<reference evidence="1" key="1">
    <citation type="submission" date="2015-12" db="EMBL/GenBank/DDBJ databases">
        <authorList>
            <person name="Tikhonova T.V."/>
            <person name="Pavlov A.R."/>
            <person name="Beletsky A.V."/>
            <person name="Mardanov A.V."/>
            <person name="Sorokin D.Y."/>
            <person name="Ravin N.V."/>
            <person name="Popov V.O."/>
        </authorList>
    </citation>
    <scope>NUCLEOTIDE SEQUENCE</scope>
    <source>
        <strain evidence="1">DSM 14787</strain>
    </source>
</reference>